<reference evidence="3" key="1">
    <citation type="journal article" date="2019" name="Int. J. Syst. Evol. Microbiol.">
        <title>The Global Catalogue of Microorganisms (GCM) 10K type strain sequencing project: providing services to taxonomists for standard genome sequencing and annotation.</title>
        <authorList>
            <consortium name="The Broad Institute Genomics Platform"/>
            <consortium name="The Broad Institute Genome Sequencing Center for Infectious Disease"/>
            <person name="Wu L."/>
            <person name="Ma J."/>
        </authorList>
    </citation>
    <scope>NUCLEOTIDE SEQUENCE [LARGE SCALE GENOMIC DNA]</scope>
    <source>
        <strain evidence="3">CGMCC 1.15342</strain>
    </source>
</reference>
<sequence>MKRLFIILVTMLGPAAMAFGQEDSTKVKQLRTRVPLTDSVFSTHPMPNGYRGDNCVSMPNAYRGDNCVPIPNAYTGPFILRHPTDSTAQLPKKYGRKWEEKDRAKQLMPN</sequence>
<evidence type="ECO:0000313" key="3">
    <source>
        <dbReference type="Proteomes" id="UP000597338"/>
    </source>
</evidence>
<accession>A0ABQ1MTT6</accession>
<keyword evidence="3" id="KW-1185">Reference proteome</keyword>
<protein>
    <submittedName>
        <fullName evidence="2">Uncharacterized protein</fullName>
    </submittedName>
</protein>
<dbReference type="RefSeq" id="WP_188753598.1">
    <property type="nucleotide sequence ID" value="NZ_BMIK01000025.1"/>
</dbReference>
<name>A0ABQ1MTT6_9SPHI</name>
<proteinExistence type="predicted"/>
<evidence type="ECO:0000313" key="2">
    <source>
        <dbReference type="EMBL" id="GGC46758.1"/>
    </source>
</evidence>
<evidence type="ECO:0000256" key="1">
    <source>
        <dbReference type="SAM" id="SignalP"/>
    </source>
</evidence>
<dbReference type="EMBL" id="BMIK01000025">
    <property type="protein sequence ID" value="GGC46758.1"/>
    <property type="molecule type" value="Genomic_DNA"/>
</dbReference>
<comment type="caution">
    <text evidence="2">The sequence shown here is derived from an EMBL/GenBank/DDBJ whole genome shotgun (WGS) entry which is preliminary data.</text>
</comment>
<feature type="chain" id="PRO_5046022603" evidence="1">
    <location>
        <begin position="19"/>
        <end position="110"/>
    </location>
</feature>
<gene>
    <name evidence="2" type="ORF">GCM10011386_43690</name>
</gene>
<organism evidence="2 3">
    <name type="scientific">Parapedobacter defluvii</name>
    <dbReference type="NCBI Taxonomy" id="2045106"/>
    <lineage>
        <taxon>Bacteria</taxon>
        <taxon>Pseudomonadati</taxon>
        <taxon>Bacteroidota</taxon>
        <taxon>Sphingobacteriia</taxon>
        <taxon>Sphingobacteriales</taxon>
        <taxon>Sphingobacteriaceae</taxon>
        <taxon>Parapedobacter</taxon>
    </lineage>
</organism>
<feature type="signal peptide" evidence="1">
    <location>
        <begin position="1"/>
        <end position="18"/>
    </location>
</feature>
<keyword evidence="1" id="KW-0732">Signal</keyword>
<dbReference type="Proteomes" id="UP000597338">
    <property type="component" value="Unassembled WGS sequence"/>
</dbReference>